<accession>D7BEU9</accession>
<organism evidence="1 2">
    <name type="scientific">Allomeiothermus silvanus (strain ATCC 700542 / DSM 9946 / NBRC 106475 / NCIMB 13440 / VI-R2)</name>
    <name type="common">Thermus silvanus</name>
    <dbReference type="NCBI Taxonomy" id="526227"/>
    <lineage>
        <taxon>Bacteria</taxon>
        <taxon>Thermotogati</taxon>
        <taxon>Deinococcota</taxon>
        <taxon>Deinococci</taxon>
        <taxon>Thermales</taxon>
        <taxon>Thermaceae</taxon>
        <taxon>Allomeiothermus</taxon>
    </lineage>
</organism>
<gene>
    <name evidence="1" type="ordered locus">Mesil_1409</name>
</gene>
<evidence type="ECO:0000313" key="1">
    <source>
        <dbReference type="EMBL" id="ADH63302.1"/>
    </source>
</evidence>
<proteinExistence type="predicted"/>
<dbReference type="RefSeq" id="WP_013157871.1">
    <property type="nucleotide sequence ID" value="NC_014212.1"/>
</dbReference>
<dbReference type="EMBL" id="CP002042">
    <property type="protein sequence ID" value="ADH63302.1"/>
    <property type="molecule type" value="Genomic_DNA"/>
</dbReference>
<name>D7BEU9_ALLS1</name>
<evidence type="ECO:0000313" key="2">
    <source>
        <dbReference type="Proteomes" id="UP000001916"/>
    </source>
</evidence>
<reference evidence="1 2" key="1">
    <citation type="journal article" date="2010" name="Stand. Genomic Sci.">
        <title>Complete genome sequence of Meiothermus silvanus type strain (VI-R2).</title>
        <authorList>
            <person name="Sikorski J."/>
            <person name="Tindall B.J."/>
            <person name="Lowry S."/>
            <person name="Lucas S."/>
            <person name="Nolan M."/>
            <person name="Copeland A."/>
            <person name="Glavina Del Rio T."/>
            <person name="Tice H."/>
            <person name="Cheng J.F."/>
            <person name="Han C."/>
            <person name="Pitluck S."/>
            <person name="Liolios K."/>
            <person name="Ivanova N."/>
            <person name="Mavromatis K."/>
            <person name="Mikhailova N."/>
            <person name="Pati A."/>
            <person name="Goodwin L."/>
            <person name="Chen A."/>
            <person name="Palaniappan K."/>
            <person name="Land M."/>
            <person name="Hauser L."/>
            <person name="Chang Y.J."/>
            <person name="Jeffries C.D."/>
            <person name="Rohde M."/>
            <person name="Goker M."/>
            <person name="Woyke T."/>
            <person name="Bristow J."/>
            <person name="Eisen J.A."/>
            <person name="Markowitz V."/>
            <person name="Hugenholtz P."/>
            <person name="Kyrpides N.C."/>
            <person name="Klenk H.P."/>
            <person name="Lapidus A."/>
        </authorList>
    </citation>
    <scope>NUCLEOTIDE SEQUENCE [LARGE SCALE GENOMIC DNA]</scope>
    <source>
        <strain evidence="2">ATCC 700542 / DSM 9946 / VI-R2</strain>
    </source>
</reference>
<dbReference type="OrthoDB" id="31834at2"/>
<dbReference type="KEGG" id="msv:Mesil_1409"/>
<dbReference type="Proteomes" id="UP000001916">
    <property type="component" value="Chromosome"/>
</dbReference>
<keyword evidence="2" id="KW-1185">Reference proteome</keyword>
<evidence type="ECO:0008006" key="3">
    <source>
        <dbReference type="Google" id="ProtNLM"/>
    </source>
</evidence>
<dbReference type="eggNOG" id="COG1452">
    <property type="taxonomic scope" value="Bacteria"/>
</dbReference>
<dbReference type="STRING" id="526227.Mesil_1409"/>
<dbReference type="AlphaFoldDB" id="D7BEU9"/>
<protein>
    <recommendedName>
        <fullName evidence="3">OstA family protein</fullName>
    </recommendedName>
</protein>
<sequence>MKGVFPPRTVGLFLALTATLLLGARFAAFSVEANGDQQVDLATGVTTLPRGGTLTDNQNGLRLVAPYIQYKDGEFIRARQAQFSTGETRFTALELDYQFKGETVRLKGLTVSSPDFSSISAQEGLALLGEDRLVLSGNIRSQAPQLKAGKMVVDTQSRQALVIGAYTFQDGANRLSGNRPDSLLLLSFQGGKTQVTTRVPPEVLARLRPYADKL</sequence>
<dbReference type="HOGENOM" id="CLU_114139_0_0_0"/>